<dbReference type="Gene3D" id="3.30.70.1820">
    <property type="entry name" value="L1 transposable element, RRM domain"/>
    <property type="match status" value="1"/>
</dbReference>
<sequence length="128" mass="14514">MDRMSDRLDGHAERLDQVERRVSEADDEHNMLATAQKKVDTLLHTLQAKAEDLEARSRRNNVRIVGIAEPTRIDNMDRYVEQLLSDLRGRETFSDKFVVELAHCSVAPQLPVGAPQCPIIARLLKLQG</sequence>
<reference evidence="2" key="1">
    <citation type="journal article" date="2022" name="bioRxiv">
        <title>Sequencing and chromosome-scale assembly of the giantPleurodeles waltlgenome.</title>
        <authorList>
            <person name="Brown T."/>
            <person name="Elewa A."/>
            <person name="Iarovenko S."/>
            <person name="Subramanian E."/>
            <person name="Araus A.J."/>
            <person name="Petzold A."/>
            <person name="Susuki M."/>
            <person name="Suzuki K.-i.T."/>
            <person name="Hayashi T."/>
            <person name="Toyoda A."/>
            <person name="Oliveira C."/>
            <person name="Osipova E."/>
            <person name="Leigh N.D."/>
            <person name="Simon A."/>
            <person name="Yun M.H."/>
        </authorList>
    </citation>
    <scope>NUCLEOTIDE SEQUENCE</scope>
    <source>
        <strain evidence="2">20211129_DDA</strain>
        <tissue evidence="2">Liver</tissue>
    </source>
</reference>
<accession>A0AAV7UB50</accession>
<feature type="region of interest" description="Disordered" evidence="1">
    <location>
        <begin position="1"/>
        <end position="27"/>
    </location>
</feature>
<dbReference type="InterPro" id="IPR004244">
    <property type="entry name" value="Transposase_22"/>
</dbReference>
<dbReference type="Proteomes" id="UP001066276">
    <property type="component" value="Chromosome 3_1"/>
</dbReference>
<organism evidence="2 3">
    <name type="scientific">Pleurodeles waltl</name>
    <name type="common">Iberian ribbed newt</name>
    <dbReference type="NCBI Taxonomy" id="8319"/>
    <lineage>
        <taxon>Eukaryota</taxon>
        <taxon>Metazoa</taxon>
        <taxon>Chordata</taxon>
        <taxon>Craniata</taxon>
        <taxon>Vertebrata</taxon>
        <taxon>Euteleostomi</taxon>
        <taxon>Amphibia</taxon>
        <taxon>Batrachia</taxon>
        <taxon>Caudata</taxon>
        <taxon>Salamandroidea</taxon>
        <taxon>Salamandridae</taxon>
        <taxon>Pleurodelinae</taxon>
        <taxon>Pleurodeles</taxon>
    </lineage>
</organism>
<comment type="caution">
    <text evidence="2">The sequence shown here is derived from an EMBL/GenBank/DDBJ whole genome shotgun (WGS) entry which is preliminary data.</text>
</comment>
<gene>
    <name evidence="2" type="ORF">NDU88_002966</name>
</gene>
<proteinExistence type="predicted"/>
<dbReference type="PANTHER" id="PTHR11505">
    <property type="entry name" value="L1 TRANSPOSABLE ELEMENT-RELATED"/>
    <property type="match status" value="1"/>
</dbReference>
<evidence type="ECO:0000313" key="3">
    <source>
        <dbReference type="Proteomes" id="UP001066276"/>
    </source>
</evidence>
<evidence type="ECO:0000313" key="2">
    <source>
        <dbReference type="EMBL" id="KAJ1186183.1"/>
    </source>
</evidence>
<name>A0AAV7UB50_PLEWA</name>
<dbReference type="EMBL" id="JANPWB010000005">
    <property type="protein sequence ID" value="KAJ1186183.1"/>
    <property type="molecule type" value="Genomic_DNA"/>
</dbReference>
<keyword evidence="3" id="KW-1185">Reference proteome</keyword>
<protein>
    <submittedName>
        <fullName evidence="2">Uncharacterized protein</fullName>
    </submittedName>
</protein>
<dbReference type="AlphaFoldDB" id="A0AAV7UB50"/>
<evidence type="ECO:0000256" key="1">
    <source>
        <dbReference type="SAM" id="MobiDB-lite"/>
    </source>
</evidence>